<reference evidence="9 10" key="1">
    <citation type="submission" date="2019-06" db="EMBL/GenBank/DDBJ databases">
        <title>Genomic Encyclopedia of Type Strains, Phase IV (KMG-V): Genome sequencing to study the core and pangenomes of soil and plant-associated prokaryotes.</title>
        <authorList>
            <person name="Whitman W."/>
        </authorList>
    </citation>
    <scope>NUCLEOTIDE SEQUENCE [LARGE SCALE GENOMIC DNA]</scope>
    <source>
        <strain evidence="9 10">BR 11880</strain>
    </source>
</reference>
<comment type="caution">
    <text evidence="9">The sequence shown here is derived from an EMBL/GenBank/DDBJ whole genome shotgun (WGS) entry which is preliminary data.</text>
</comment>
<dbReference type="AlphaFoldDB" id="A0A560FBT7"/>
<dbReference type="Pfam" id="PF01593">
    <property type="entry name" value="Amino_oxidase"/>
    <property type="match status" value="1"/>
</dbReference>
<comment type="similarity">
    <text evidence="2">Belongs to the tryptophan 2-monooxygenase family.</text>
</comment>
<dbReference type="Gene3D" id="1.20.1440.240">
    <property type="match status" value="1"/>
</dbReference>
<keyword evidence="7" id="KW-0472">Membrane</keyword>
<sequence>MPAMTDLPRAGVTRRHFLEKAALLGGSAMVMTALNAWGAGIASMTSAPPALRGSGAGHKLLILGAGVAGMTAAYEMSKLGYQVTILEARAFGGGRCQTARKGFKMTELGGEEQECKFDEGLYLNHGPWRIPFCHRSTLHYTKTFGIPLEVFVNENDASYAQFDTVKGPLAGKRVRQFEVRADMRGYTSELVAKAATSGKLDTGLAKDDVELFIEYLRGEGYLESDLSYRGTEGRGYKVNPGAGIDDPGPGVPSTPYAFPDLVQSRLWRMVQSVGTFDQQHTMFQPVGGMDRIAKGFEKHVGHLIKYNAEVERIRQSDSGVTVDYLDTKTGKRATVSADYCLCTIPVSVLRTIDADFSDAYKQAMGQLSYDPVCKIGLQMKRRFWEEDDAIYGGHVYTDAPGINLISLPSSGWQSAKGVLLGYYMFGTDATDMSGNTPAERAAIALEAGQRIFPQYKDSFETAFSASWHLIQYNLGGWGNWSAEARATAYPVLVKPDRRIYLAGEHISYIGGWQAGAIESAWHQIAQIHQRVAA</sequence>
<comment type="pathway">
    <text evidence="1">Plant hormone metabolism; auxin biosynthesis.</text>
</comment>
<dbReference type="PANTHER" id="PTHR10742:SF342">
    <property type="entry name" value="AMINE OXIDASE"/>
    <property type="match status" value="1"/>
</dbReference>
<evidence type="ECO:0000256" key="5">
    <source>
        <dbReference type="ARBA" id="ARBA00023070"/>
    </source>
</evidence>
<evidence type="ECO:0000256" key="1">
    <source>
        <dbReference type="ARBA" id="ARBA00004814"/>
    </source>
</evidence>
<dbReference type="InterPro" id="IPR006311">
    <property type="entry name" value="TAT_signal"/>
</dbReference>
<dbReference type="EC" id="1.13.12.3" evidence="3"/>
<accession>A0A560FBT7</accession>
<dbReference type="PROSITE" id="PS51318">
    <property type="entry name" value="TAT"/>
    <property type="match status" value="1"/>
</dbReference>
<feature type="transmembrane region" description="Helical" evidence="7">
    <location>
        <begin position="21"/>
        <end position="44"/>
    </location>
</feature>
<dbReference type="RefSeq" id="WP_246172216.1">
    <property type="nucleotide sequence ID" value="NZ_VITN01000008.1"/>
</dbReference>
<comment type="catalytic activity">
    <reaction evidence="6">
        <text>L-tryptophan + O2 = indole-3-acetamide + CO2 + H2O</text>
        <dbReference type="Rhea" id="RHEA:16165"/>
        <dbReference type="ChEBI" id="CHEBI:15377"/>
        <dbReference type="ChEBI" id="CHEBI:15379"/>
        <dbReference type="ChEBI" id="CHEBI:16031"/>
        <dbReference type="ChEBI" id="CHEBI:16526"/>
        <dbReference type="ChEBI" id="CHEBI:57912"/>
        <dbReference type="EC" id="1.13.12.3"/>
    </reaction>
</comment>
<dbReference type="Gene3D" id="3.50.50.60">
    <property type="entry name" value="FAD/NAD(P)-binding domain"/>
    <property type="match status" value="1"/>
</dbReference>
<evidence type="ECO:0000313" key="10">
    <source>
        <dbReference type="Proteomes" id="UP000319859"/>
    </source>
</evidence>
<keyword evidence="5" id="KW-0073">Auxin biosynthesis</keyword>
<dbReference type="Gene3D" id="3.90.660.10">
    <property type="match status" value="1"/>
</dbReference>
<name>A0A560FBT7_9PROT</name>
<dbReference type="GO" id="GO:0009063">
    <property type="term" value="P:amino acid catabolic process"/>
    <property type="evidence" value="ECO:0007669"/>
    <property type="project" value="TreeGrafter"/>
</dbReference>
<organism evidence="9 10">
    <name type="scientific">Nitrospirillum amazonense</name>
    <dbReference type="NCBI Taxonomy" id="28077"/>
    <lineage>
        <taxon>Bacteria</taxon>
        <taxon>Pseudomonadati</taxon>
        <taxon>Pseudomonadota</taxon>
        <taxon>Alphaproteobacteria</taxon>
        <taxon>Rhodospirillales</taxon>
        <taxon>Azospirillaceae</taxon>
        <taxon>Nitrospirillum</taxon>
    </lineage>
</organism>
<dbReference type="InterPro" id="IPR002937">
    <property type="entry name" value="Amino_oxidase"/>
</dbReference>
<evidence type="ECO:0000259" key="8">
    <source>
        <dbReference type="Pfam" id="PF01593"/>
    </source>
</evidence>
<gene>
    <name evidence="9" type="ORF">FBZ89_10891</name>
</gene>
<dbReference type="InterPro" id="IPR036188">
    <property type="entry name" value="FAD/NAD-bd_sf"/>
</dbReference>
<dbReference type="SUPFAM" id="SSF54373">
    <property type="entry name" value="FAD-linked reductases, C-terminal domain"/>
    <property type="match status" value="1"/>
</dbReference>
<dbReference type="PANTHER" id="PTHR10742">
    <property type="entry name" value="FLAVIN MONOAMINE OXIDASE"/>
    <property type="match status" value="1"/>
</dbReference>
<dbReference type="GO" id="GO:0050361">
    <property type="term" value="F:tryptophan 2-monooxygenase activity"/>
    <property type="evidence" value="ECO:0007669"/>
    <property type="project" value="UniProtKB-EC"/>
</dbReference>
<evidence type="ECO:0000313" key="9">
    <source>
        <dbReference type="EMBL" id="TWB19035.1"/>
    </source>
</evidence>
<feature type="domain" description="Amine oxidase" evidence="8">
    <location>
        <begin position="67"/>
        <end position="522"/>
    </location>
</feature>
<protein>
    <recommendedName>
        <fullName evidence="4">Tryptophan 2-monooxygenase</fullName>
        <ecNumber evidence="3">1.13.12.3</ecNumber>
    </recommendedName>
</protein>
<evidence type="ECO:0000256" key="2">
    <source>
        <dbReference type="ARBA" id="ARBA00005833"/>
    </source>
</evidence>
<proteinExistence type="inferred from homology"/>
<evidence type="ECO:0000256" key="7">
    <source>
        <dbReference type="SAM" id="Phobius"/>
    </source>
</evidence>
<evidence type="ECO:0000256" key="6">
    <source>
        <dbReference type="ARBA" id="ARBA00047321"/>
    </source>
</evidence>
<dbReference type="GO" id="GO:0001716">
    <property type="term" value="F:L-amino-acid oxidase activity"/>
    <property type="evidence" value="ECO:0007669"/>
    <property type="project" value="TreeGrafter"/>
</dbReference>
<dbReference type="Proteomes" id="UP000319859">
    <property type="component" value="Unassembled WGS sequence"/>
</dbReference>
<dbReference type="EMBL" id="VITN01000008">
    <property type="protein sequence ID" value="TWB19035.1"/>
    <property type="molecule type" value="Genomic_DNA"/>
</dbReference>
<dbReference type="PRINTS" id="PR00411">
    <property type="entry name" value="PNDRDTASEI"/>
</dbReference>
<keyword evidence="7" id="KW-0812">Transmembrane</keyword>
<evidence type="ECO:0000256" key="3">
    <source>
        <dbReference type="ARBA" id="ARBA00012535"/>
    </source>
</evidence>
<dbReference type="SUPFAM" id="SSF51905">
    <property type="entry name" value="FAD/NAD(P)-binding domain"/>
    <property type="match status" value="1"/>
</dbReference>
<dbReference type="GO" id="GO:0009851">
    <property type="term" value="P:auxin biosynthetic process"/>
    <property type="evidence" value="ECO:0007669"/>
    <property type="project" value="UniProtKB-KW"/>
</dbReference>
<evidence type="ECO:0000256" key="4">
    <source>
        <dbReference type="ARBA" id="ARBA00017871"/>
    </source>
</evidence>
<keyword evidence="7" id="KW-1133">Transmembrane helix</keyword>
<dbReference type="InterPro" id="IPR050281">
    <property type="entry name" value="Flavin_monoamine_oxidase"/>
</dbReference>